<feature type="domain" description="PIN" evidence="1">
    <location>
        <begin position="1"/>
        <end position="113"/>
    </location>
</feature>
<dbReference type="SUPFAM" id="SSF88723">
    <property type="entry name" value="PIN domain-like"/>
    <property type="match status" value="1"/>
</dbReference>
<evidence type="ECO:0000313" key="3">
    <source>
        <dbReference type="Proteomes" id="UP000054015"/>
    </source>
</evidence>
<dbReference type="Proteomes" id="UP000054015">
    <property type="component" value="Unassembled WGS sequence"/>
</dbReference>
<dbReference type="Pfam" id="PF01850">
    <property type="entry name" value="PIN"/>
    <property type="match status" value="1"/>
</dbReference>
<gene>
    <name evidence="2" type="ORF">XD48_0094</name>
</gene>
<evidence type="ECO:0000313" key="2">
    <source>
        <dbReference type="EMBL" id="KUK07759.1"/>
    </source>
</evidence>
<proteinExistence type="predicted"/>
<dbReference type="CDD" id="cd09854">
    <property type="entry name" value="PIN_VapC-like"/>
    <property type="match status" value="1"/>
</dbReference>
<dbReference type="SMART" id="SM00670">
    <property type="entry name" value="PINc"/>
    <property type="match status" value="1"/>
</dbReference>
<organism evidence="2 3">
    <name type="scientific">Archaeoglobus fulgidus</name>
    <dbReference type="NCBI Taxonomy" id="2234"/>
    <lineage>
        <taxon>Archaea</taxon>
        <taxon>Methanobacteriati</taxon>
        <taxon>Methanobacteriota</taxon>
        <taxon>Archaeoglobi</taxon>
        <taxon>Archaeoglobales</taxon>
        <taxon>Archaeoglobaceae</taxon>
        <taxon>Archaeoglobus</taxon>
    </lineage>
</organism>
<protein>
    <submittedName>
        <fullName evidence="2">PilT protein domain protein</fullName>
    </submittedName>
</protein>
<comment type="caution">
    <text evidence="2">The sequence shown here is derived from an EMBL/GenBank/DDBJ whole genome shotgun (WGS) entry which is preliminary data.</text>
</comment>
<dbReference type="AlphaFoldDB" id="A0A101E3A3"/>
<dbReference type="InterPro" id="IPR029060">
    <property type="entry name" value="PIN-like_dom_sf"/>
</dbReference>
<reference evidence="3" key="1">
    <citation type="journal article" date="2015" name="MBio">
        <title>Genome-Resolved Metagenomic Analysis Reveals Roles for Candidate Phyla and Other Microbial Community Members in Biogeochemical Transformations in Oil Reservoirs.</title>
        <authorList>
            <person name="Hu P."/>
            <person name="Tom L."/>
            <person name="Singh A."/>
            <person name="Thomas B.C."/>
            <person name="Baker B.J."/>
            <person name="Piceno Y.M."/>
            <person name="Andersen G.L."/>
            <person name="Banfield J.F."/>
        </authorList>
    </citation>
    <scope>NUCLEOTIDE SEQUENCE [LARGE SCALE GENOMIC DNA]</scope>
</reference>
<sequence length="134" mass="15251">MFPDTNLFISAAKSGITKSTALIFKLCFDDSIELVGNSVLVEEYERYAEVLGKSGRILLEIVKSRMKVVEPDKESIQICKQYIPEREYADLYHAATCLKTKAVLITNDRGFDEIKECGLIEVWNISEAIRRLEL</sequence>
<name>A0A101E3A3_ARCFL</name>
<accession>A0A101E3A3</accession>
<dbReference type="Gene3D" id="3.40.50.1010">
    <property type="entry name" value="5'-nuclease"/>
    <property type="match status" value="1"/>
</dbReference>
<dbReference type="EMBL" id="LGEX01000001">
    <property type="protein sequence ID" value="KUK07759.1"/>
    <property type="molecule type" value="Genomic_DNA"/>
</dbReference>
<dbReference type="InterPro" id="IPR002716">
    <property type="entry name" value="PIN_dom"/>
</dbReference>
<evidence type="ECO:0000259" key="1">
    <source>
        <dbReference type="SMART" id="SM00670"/>
    </source>
</evidence>
<dbReference type="PATRIC" id="fig|2234.7.peg.733"/>